<accession>A0ABP4USJ5</accession>
<keyword evidence="1 2" id="KW-0963">Cytoplasm</keyword>
<evidence type="ECO:0000256" key="1">
    <source>
        <dbReference type="ARBA" id="ARBA00022490"/>
    </source>
</evidence>
<dbReference type="Pfam" id="PF01933">
    <property type="entry name" value="CofD"/>
    <property type="match status" value="1"/>
</dbReference>
<reference evidence="4" key="1">
    <citation type="journal article" date="2019" name="Int. J. Syst. Evol. Microbiol.">
        <title>The Global Catalogue of Microorganisms (GCM) 10K type strain sequencing project: providing services to taxonomists for standard genome sequencing and annotation.</title>
        <authorList>
            <consortium name="The Broad Institute Genomics Platform"/>
            <consortium name="The Broad Institute Genome Sequencing Center for Infectious Disease"/>
            <person name="Wu L."/>
            <person name="Ma J."/>
        </authorList>
    </citation>
    <scope>NUCLEOTIDE SEQUENCE [LARGE SCALE GENOMIC DNA]</scope>
    <source>
        <strain evidence="4">JCM 14718</strain>
    </source>
</reference>
<dbReference type="NCBIfam" id="TIGR01826">
    <property type="entry name" value="CofD_related"/>
    <property type="match status" value="1"/>
</dbReference>
<organism evidence="3 4">
    <name type="scientific">Fodinicola feengrottensis</name>
    <dbReference type="NCBI Taxonomy" id="435914"/>
    <lineage>
        <taxon>Bacteria</taxon>
        <taxon>Bacillati</taxon>
        <taxon>Actinomycetota</taxon>
        <taxon>Actinomycetes</taxon>
        <taxon>Mycobacteriales</taxon>
        <taxon>Fodinicola</taxon>
    </lineage>
</organism>
<comment type="caution">
    <text evidence="3">The sequence shown here is derived from an EMBL/GenBank/DDBJ whole genome shotgun (WGS) entry which is preliminary data.</text>
</comment>
<comment type="subcellular location">
    <subcellularLocation>
        <location evidence="2">Cytoplasm</location>
    </subcellularLocation>
</comment>
<dbReference type="PANTHER" id="PTHR30135">
    <property type="entry name" value="UNCHARACTERIZED PROTEIN YVCK-RELATED"/>
    <property type="match status" value="1"/>
</dbReference>
<dbReference type="SUPFAM" id="SSF142338">
    <property type="entry name" value="CofD-like"/>
    <property type="match status" value="1"/>
</dbReference>
<dbReference type="InterPro" id="IPR010119">
    <property type="entry name" value="Gluconeogen_factor"/>
</dbReference>
<name>A0ABP4USJ5_9ACTN</name>
<evidence type="ECO:0000313" key="4">
    <source>
        <dbReference type="Proteomes" id="UP001500618"/>
    </source>
</evidence>
<evidence type="ECO:0000313" key="3">
    <source>
        <dbReference type="EMBL" id="GAA1710986.1"/>
    </source>
</evidence>
<dbReference type="HAMAP" id="MF_00973">
    <property type="entry name" value="Gluconeogen_factor"/>
    <property type="match status" value="1"/>
</dbReference>
<proteinExistence type="inferred from homology"/>
<comment type="function">
    <text evidence="2">Required for morphogenesis under gluconeogenic growth conditions.</text>
</comment>
<dbReference type="Proteomes" id="UP001500618">
    <property type="component" value="Unassembled WGS sequence"/>
</dbReference>
<dbReference type="EMBL" id="BAAANY010000036">
    <property type="protein sequence ID" value="GAA1710986.1"/>
    <property type="molecule type" value="Genomic_DNA"/>
</dbReference>
<comment type="similarity">
    <text evidence="2">Belongs to the gluconeogenesis factor family.</text>
</comment>
<protein>
    <recommendedName>
        <fullName evidence="2">Putative gluconeogenesis factor</fullName>
    </recommendedName>
</protein>
<evidence type="ECO:0000256" key="2">
    <source>
        <dbReference type="HAMAP-Rule" id="MF_00973"/>
    </source>
</evidence>
<keyword evidence="4" id="KW-1185">Reference proteome</keyword>
<dbReference type="Gene3D" id="3.40.50.10680">
    <property type="entry name" value="CofD-like domains"/>
    <property type="match status" value="1"/>
</dbReference>
<dbReference type="InterPro" id="IPR038136">
    <property type="entry name" value="CofD-like_dom_sf"/>
</dbReference>
<dbReference type="InterPro" id="IPR002882">
    <property type="entry name" value="CofD"/>
</dbReference>
<gene>
    <name evidence="3" type="primary">yvcK</name>
    <name evidence="3" type="ORF">GCM10009765_70350</name>
</gene>
<dbReference type="PANTHER" id="PTHR30135:SF3">
    <property type="entry name" value="GLUCONEOGENESIS FACTOR-RELATED"/>
    <property type="match status" value="1"/>
</dbReference>
<dbReference type="CDD" id="cd07187">
    <property type="entry name" value="YvcK_like"/>
    <property type="match status" value="1"/>
</dbReference>
<sequence length="343" mass="34731">MRARAGKVAKPRRTPKLRVVAIGGGHGLAASVRALKHLDQPGRRLDLSAVVSVADDGASSGRVRSELGILPPGDLRKSLVALAGDSPTAVTAATLFEHRLGGTGPLAGHAVGNLILAGLLEQLGDAPTALAAAAAMLDARGRVLPAAERPLVLGGEVVTAGSDRAEKVGGQAALVRARGRIRRLWIDPEDVPACPAAVQAIEAADAVVIGPGSWFTSVLAPLLVPGIGAAVARTRAKVVLVLNLAAGPGETEGMTAAAHVDVLAEHLPGLRCDAIVTDPSVAPANSEVTTKLDSAAAAMGARVIHAPVAAADGTPRHDQSLLAAALWGALDGAYERMAVDSWR</sequence>